<dbReference type="STRING" id="1217970.SAMN05444002_2950"/>
<gene>
    <name evidence="1" type="ORF">SAMN05444002_2950</name>
</gene>
<accession>A0A1N6GZT2</accession>
<reference evidence="2" key="1">
    <citation type="submission" date="2016-11" db="EMBL/GenBank/DDBJ databases">
        <authorList>
            <person name="Varghese N."/>
            <person name="Submissions S."/>
        </authorList>
    </citation>
    <scope>NUCLEOTIDE SEQUENCE [LARGE SCALE GENOMIC DNA]</scope>
    <source>
        <strain evidence="2">DSM 29440</strain>
    </source>
</reference>
<evidence type="ECO:0000313" key="1">
    <source>
        <dbReference type="EMBL" id="SIO13083.1"/>
    </source>
</evidence>
<dbReference type="RefSeq" id="WP_074256907.1">
    <property type="nucleotide sequence ID" value="NZ_FSRL01000001.1"/>
</dbReference>
<dbReference type="Proteomes" id="UP000184932">
    <property type="component" value="Unassembled WGS sequence"/>
</dbReference>
<keyword evidence="2" id="KW-1185">Reference proteome</keyword>
<dbReference type="OrthoDB" id="582619at2"/>
<dbReference type="AlphaFoldDB" id="A0A1N6GZT2"/>
<evidence type="ECO:0000313" key="2">
    <source>
        <dbReference type="Proteomes" id="UP000184932"/>
    </source>
</evidence>
<dbReference type="EMBL" id="FSRL01000001">
    <property type="protein sequence ID" value="SIO13083.1"/>
    <property type="molecule type" value="Genomic_DNA"/>
</dbReference>
<proteinExistence type="predicted"/>
<sequence>MVFADIAENGKFAPGKLAATLLTTVEEVAQTAGLSRDAVARQARAGTAKTQKRLREMVEILTRVSPRFGSDLLAYAWYRSTPLSGYGDVTAMRLVQDGRAEAVHRFLDRLDAGLHA</sequence>
<name>A0A1N6GZT2_9RHOB</name>
<organism evidence="1 2">
    <name type="scientific">Vannielia litorea</name>
    <dbReference type="NCBI Taxonomy" id="1217970"/>
    <lineage>
        <taxon>Bacteria</taxon>
        <taxon>Pseudomonadati</taxon>
        <taxon>Pseudomonadota</taxon>
        <taxon>Alphaproteobacteria</taxon>
        <taxon>Rhodobacterales</taxon>
        <taxon>Paracoccaceae</taxon>
        <taxon>Vannielia</taxon>
    </lineage>
</organism>
<protein>
    <submittedName>
        <fullName evidence="1">Uncharacterized protein</fullName>
    </submittedName>
</protein>